<dbReference type="RefSeq" id="WP_146211817.1">
    <property type="nucleotide sequence ID" value="NZ_QGGH01000011.1"/>
</dbReference>
<comment type="caution">
    <text evidence="1">The sequence shown here is derived from an EMBL/GenBank/DDBJ whole genome shotgun (WGS) entry which is preliminary data.</text>
</comment>
<dbReference type="AlphaFoldDB" id="A0A8E2W844"/>
<protein>
    <submittedName>
        <fullName evidence="1">Uncharacterized protein</fullName>
    </submittedName>
</protein>
<sequence length="234" mass="23823">MADTQRTLAALQVLFADNTGGAITPQMLRDFLVSTPNLAEGSGAPGSAPAQNGQVYVDTTNHKIYMGKDTGAATDWVLISDNNVDSPPAGIDSVAGSTFSNGFVGLVPFLIPANMLISGVKFRATAAAASAVFEPVAYGSTGVGALSTRLANGSSITGAVQGVNTVPFTSGLAANAGDLIWIGLNLQTAGISFISASRLVAYFSQASIPAPSTPGSPTYASQGWGSMWPYGKRN</sequence>
<dbReference type="GeneID" id="61056588"/>
<evidence type="ECO:0000313" key="2">
    <source>
        <dbReference type="Proteomes" id="UP000245631"/>
    </source>
</evidence>
<organism evidence="1 2">
    <name type="scientific">Rhizobium loti</name>
    <name type="common">Mesorhizobium loti</name>
    <dbReference type="NCBI Taxonomy" id="381"/>
    <lineage>
        <taxon>Bacteria</taxon>
        <taxon>Pseudomonadati</taxon>
        <taxon>Pseudomonadota</taxon>
        <taxon>Alphaproteobacteria</taxon>
        <taxon>Hyphomicrobiales</taxon>
        <taxon>Phyllobacteriaceae</taxon>
        <taxon>Mesorhizobium</taxon>
    </lineage>
</organism>
<gene>
    <name evidence="1" type="ORF">C8D77_11190</name>
</gene>
<dbReference type="EMBL" id="QGGH01000011">
    <property type="protein sequence ID" value="PWJ88368.1"/>
    <property type="molecule type" value="Genomic_DNA"/>
</dbReference>
<reference evidence="1 2" key="1">
    <citation type="submission" date="2018-05" db="EMBL/GenBank/DDBJ databases">
        <title>Genomic Encyclopedia of Type Strains, Phase IV (KMG-IV): sequencing the most valuable type-strain genomes for metagenomic binning, comparative biology and taxonomic classification.</title>
        <authorList>
            <person name="Goeker M."/>
        </authorList>
    </citation>
    <scope>NUCLEOTIDE SEQUENCE [LARGE SCALE GENOMIC DNA]</scope>
    <source>
        <strain evidence="1 2">DSM 2626</strain>
    </source>
</reference>
<dbReference type="Proteomes" id="UP000245631">
    <property type="component" value="Unassembled WGS sequence"/>
</dbReference>
<evidence type="ECO:0000313" key="1">
    <source>
        <dbReference type="EMBL" id="PWJ88368.1"/>
    </source>
</evidence>
<proteinExistence type="predicted"/>
<accession>A0A8E2W844</accession>
<name>A0A8E2W844_RHILI</name>